<dbReference type="CDD" id="cd09867">
    <property type="entry name" value="PIN_FEN1"/>
    <property type="match status" value="1"/>
</dbReference>
<dbReference type="GO" id="GO:0003677">
    <property type="term" value="F:DNA binding"/>
    <property type="evidence" value="ECO:0007669"/>
    <property type="project" value="UniProtKB-UniRule"/>
</dbReference>
<dbReference type="PROSITE" id="PS00841">
    <property type="entry name" value="XPG_1"/>
    <property type="match status" value="1"/>
</dbReference>
<evidence type="ECO:0000256" key="14">
    <source>
        <dbReference type="ARBA" id="ARBA00022968"/>
    </source>
</evidence>
<dbReference type="InterPro" id="IPR019974">
    <property type="entry name" value="XPG_CS"/>
</dbReference>
<dbReference type="GO" id="GO:0031505">
    <property type="term" value="P:fungal-type cell wall organization"/>
    <property type="evidence" value="ECO:0007669"/>
    <property type="project" value="TreeGrafter"/>
</dbReference>
<dbReference type="GO" id="GO:0005654">
    <property type="term" value="C:nucleoplasm"/>
    <property type="evidence" value="ECO:0007669"/>
    <property type="project" value="UniProtKB-SubCell"/>
</dbReference>
<keyword evidence="11 23" id="KW-0378">Hydrolase</keyword>
<evidence type="ECO:0000256" key="3">
    <source>
        <dbReference type="ARBA" id="ARBA00010962"/>
    </source>
</evidence>
<dbReference type="GO" id="GO:0043137">
    <property type="term" value="P:DNA replication, removal of RNA primer"/>
    <property type="evidence" value="ECO:0007669"/>
    <property type="project" value="UniProtKB-UniRule"/>
</dbReference>
<keyword evidence="18" id="KW-0325">Glycoprotein</keyword>
<evidence type="ECO:0000256" key="11">
    <source>
        <dbReference type="ARBA" id="ARBA00022801"/>
    </source>
</evidence>
<evidence type="ECO:0000256" key="5">
    <source>
        <dbReference type="ARBA" id="ARBA00022692"/>
    </source>
</evidence>
<reference evidence="26" key="1">
    <citation type="submission" date="2023-03" db="EMBL/GenBank/DDBJ databases">
        <title>Mating type loci evolution in Malassezia.</title>
        <authorList>
            <person name="Coelho M.A."/>
        </authorList>
    </citation>
    <scope>NUCLEOTIDE SEQUENCE</scope>
    <source>
        <strain evidence="26">CBS 11721</strain>
    </source>
</reference>
<evidence type="ECO:0000256" key="9">
    <source>
        <dbReference type="ARBA" id="ARBA00022759"/>
    </source>
</evidence>
<dbReference type="EC" id="3.1.-.-" evidence="23"/>
<comment type="similarity">
    <text evidence="3">Belongs to the SKN1/KRE6 family.</text>
</comment>
<dbReference type="Proteomes" id="UP001219933">
    <property type="component" value="Chromosome 1"/>
</dbReference>
<dbReference type="SMART" id="SM00485">
    <property type="entry name" value="XPGN"/>
    <property type="match status" value="1"/>
</dbReference>
<dbReference type="InterPro" id="IPR006086">
    <property type="entry name" value="XPG-I_dom"/>
</dbReference>
<dbReference type="SMART" id="SM00279">
    <property type="entry name" value="HhH2"/>
    <property type="match status" value="1"/>
</dbReference>
<evidence type="ECO:0000256" key="4">
    <source>
        <dbReference type="ARBA" id="ARBA00022553"/>
    </source>
</evidence>
<dbReference type="GO" id="GO:0017108">
    <property type="term" value="F:5'-flap endonuclease activity"/>
    <property type="evidence" value="ECO:0007669"/>
    <property type="project" value="UniProtKB-UniRule"/>
</dbReference>
<evidence type="ECO:0000313" key="26">
    <source>
        <dbReference type="EMBL" id="WFD34006.1"/>
    </source>
</evidence>
<dbReference type="PROSITE" id="PS51762">
    <property type="entry name" value="GH16_2"/>
    <property type="match status" value="3"/>
</dbReference>
<evidence type="ECO:0000256" key="1">
    <source>
        <dbReference type="ARBA" id="ARBA00004173"/>
    </source>
</evidence>
<evidence type="ECO:0000256" key="15">
    <source>
        <dbReference type="ARBA" id="ARBA00022989"/>
    </source>
</evidence>
<evidence type="ECO:0000256" key="16">
    <source>
        <dbReference type="ARBA" id="ARBA00023128"/>
    </source>
</evidence>
<evidence type="ECO:0000259" key="25">
    <source>
        <dbReference type="PROSITE" id="PS51762"/>
    </source>
</evidence>
<dbReference type="Gene3D" id="1.10.150.20">
    <property type="entry name" value="5' to 3' exonuclease, C-terminal subdomain"/>
    <property type="match status" value="1"/>
</dbReference>
<evidence type="ECO:0000256" key="10">
    <source>
        <dbReference type="ARBA" id="ARBA00022763"/>
    </source>
</evidence>
<keyword evidence="8 23" id="KW-0479">Metal-binding</keyword>
<evidence type="ECO:0000256" key="12">
    <source>
        <dbReference type="ARBA" id="ARBA00022839"/>
    </source>
</evidence>
<feature type="domain" description="GH16" evidence="25">
    <location>
        <begin position="1038"/>
        <end position="1452"/>
    </location>
</feature>
<keyword evidence="6 23" id="KW-0235">DNA replication</keyword>
<dbReference type="SUPFAM" id="SSF47807">
    <property type="entry name" value="5' to 3' exonuclease, C-terminal subdomain"/>
    <property type="match status" value="1"/>
</dbReference>
<evidence type="ECO:0000256" key="6">
    <source>
        <dbReference type="ARBA" id="ARBA00022705"/>
    </source>
</evidence>
<dbReference type="Gene3D" id="2.60.120.200">
    <property type="match status" value="6"/>
</dbReference>
<dbReference type="InterPro" id="IPR006085">
    <property type="entry name" value="XPG_DNA_repair_N"/>
</dbReference>
<gene>
    <name evidence="26" type="ORF">MCUN1_000834</name>
</gene>
<comment type="similarity">
    <text evidence="22 23">Belongs to the XPG/RAD2 endonuclease family. FEN1 subfamily.</text>
</comment>
<keyword evidence="15" id="KW-1133">Transmembrane helix</keyword>
<feature type="domain" description="GH16" evidence="25">
    <location>
        <begin position="1772"/>
        <end position="2179"/>
    </location>
</feature>
<dbReference type="FunFam" id="2.60.120.200:FF:000135">
    <property type="entry name" value="Related to KRE6-glucan synthase subunit"/>
    <property type="match status" value="2"/>
</dbReference>
<dbReference type="GO" id="GO:0006284">
    <property type="term" value="P:base-excision repair"/>
    <property type="evidence" value="ECO:0007669"/>
    <property type="project" value="UniProtKB-UniRule"/>
</dbReference>
<dbReference type="EMBL" id="CP119877">
    <property type="protein sequence ID" value="WFD34006.1"/>
    <property type="molecule type" value="Genomic_DNA"/>
</dbReference>
<dbReference type="InterPro" id="IPR008918">
    <property type="entry name" value="HhH2"/>
</dbReference>
<keyword evidence="13 23" id="KW-0460">Magnesium</keyword>
<keyword evidence="17" id="KW-0472">Membrane</keyword>
<dbReference type="InterPro" id="IPR006084">
    <property type="entry name" value="XPG/Rad2"/>
</dbReference>
<dbReference type="SMART" id="SM00484">
    <property type="entry name" value="XPGI"/>
    <property type="match status" value="1"/>
</dbReference>
<dbReference type="GO" id="GO:0005886">
    <property type="term" value="C:plasma membrane"/>
    <property type="evidence" value="ECO:0007669"/>
    <property type="project" value="TreeGrafter"/>
</dbReference>
<name>A0AAF0JA65_9BASI</name>
<dbReference type="Pfam" id="PF03935">
    <property type="entry name" value="SKN1_KRE6_Sbg1"/>
    <property type="match status" value="3"/>
</dbReference>
<keyword evidence="5" id="KW-0812">Transmembrane</keyword>
<evidence type="ECO:0000313" key="27">
    <source>
        <dbReference type="Proteomes" id="UP001219933"/>
    </source>
</evidence>
<evidence type="ECO:0000256" key="21">
    <source>
        <dbReference type="ARBA" id="ARBA00023316"/>
    </source>
</evidence>
<dbReference type="Pfam" id="PF00867">
    <property type="entry name" value="XPG_I"/>
    <property type="match status" value="1"/>
</dbReference>
<dbReference type="CDD" id="cd09907">
    <property type="entry name" value="H3TH_FEN1-Euk"/>
    <property type="match status" value="1"/>
</dbReference>
<dbReference type="InterPro" id="IPR005629">
    <property type="entry name" value="Skn1/Kre6/Sbg1"/>
</dbReference>
<keyword evidence="19 23" id="KW-0234">DNA repair</keyword>
<dbReference type="SUPFAM" id="SSF88723">
    <property type="entry name" value="PIN domain-like"/>
    <property type="match status" value="1"/>
</dbReference>
<dbReference type="GO" id="GO:0006078">
    <property type="term" value="P:(1-&gt;6)-beta-D-glucan biosynthetic process"/>
    <property type="evidence" value="ECO:0007669"/>
    <property type="project" value="TreeGrafter"/>
</dbReference>
<dbReference type="InterPro" id="IPR036279">
    <property type="entry name" value="5-3_exonuclease_C_sf"/>
</dbReference>
<dbReference type="InterPro" id="IPR000757">
    <property type="entry name" value="Beta-glucanase-like"/>
</dbReference>
<keyword evidence="12 23" id="KW-0269">Exonuclease</keyword>
<dbReference type="FunFam" id="1.10.150.20:FF:000009">
    <property type="entry name" value="Flap endonuclease 1"/>
    <property type="match status" value="1"/>
</dbReference>
<dbReference type="GO" id="GO:0008409">
    <property type="term" value="F:5'-3' exonuclease activity"/>
    <property type="evidence" value="ECO:0007669"/>
    <property type="project" value="UniProtKB-UniRule"/>
</dbReference>
<sequence length="2285" mass="256082">MGIKGACLTSIIADEAPGAIKHSEIKTLFGRKVAIDASMSLYQFLIAVRQSDGQQMMTESGETTSHLLGFFYRTIRMVDSGIKPAYVFDGKPPDLKKDVLEKRFGRREEAREKEEETKDIADAHTLEQLARRQVRPTREHNAEVQRLLTLMGIPWIAAPSEAEAQCAELARKGKVYAAGSEDMDTLTFGAPMLLKNLTASEQKKLPVTEISLEQALQGLEMSMEQFTDLCLLLGCDYLDPIKGIGPKTALKLIREHKNLEGVLAHIEQNRREKEEAEGEVRKRGIQVPENWPYEAARELFLHPNVTDGSTVELKWEKPNVEGLVDFLCREKGFSEERVRKGCDKLARALGQKQQGRLDGFFTDESMPLSEVNVKDHSMVFTESYPTIHSNDNFNNGGLDYREMAHSDNHPYSPRFASDTSNWADSSQSLSQLYPTTPYGKERRRLIDHDTSFSNQMSPTIYDGSVNLSQPEFISNLHREHYGIGMDENGRQDDYDPLAWMNIGDLKEADDDMHDPTKRVFHSSHSPKRALLNLGTLVLLIAATLMLFAGYPIIHHFTSEAKNKEYLNSIYNGHHPQPPKLSDAFRKNVEQRSSLIDPDTPQEAYYYSSTYSKTPGKQLKLVFSDEFNLEGRSFYPGDDPFWEAVNLNYWGTNNYEWYDPEAITTRNGFLEIKLERHEEHNLNFRGGMLQSWNKFCFTGGLVIASIQLPGRTDVSGLWPAFWLMGNLGRAGYGGSLQGTWPYSHDKCDVGTLINQTFYNGTPSSTTDGGDVNFNQKHHTKSLSFLPGQKLSACTCPGEDHPGPWNSTTNSFKGRAAPEIDVFEAQVENSMLMLSQSCQMAPYNYKYNITGLLPDGTTVNKSEAYRFFDPQGELNTYNGEVTQQALSGVSPASQTAVQFNAPRNINPHTYNKAFATYSLEYAPGEHGFVSWTSGGKRTWELYEGALDPDPQTQIGKRIFPSEPMYIILNLGISKNFGWIDWEKLNDLWDTDSSMRMLVDWVRVYQDPDQINEDTNREHELEELAQSRHAHPPNFSDTSNFRWSPDSRPNLLIDPDTPMDVYTINSTYSGKENKILNLVFSDEFNYPGRSFYPGDDPFWEAVDLHNWIANDYEWYSPEAITTRDGMLEIKLQRFENHYRNFRGGMLQSWNKLCITGGLVVARIQLPINNGVDGVKSAFWMMGNLGRAGYGATLQGVWPYSYDQCDESTLINQTFTTQSAMDYQVGNVAFDANAAYTTSAFLPGQKLSACTCPDDDHPGPKLSDGTWKGRSAPEMDIIVAQNNSRGMTVTQSCQMAPYNYLYNITGQDASMKHNINDTIAYQFFSDDTQLDGNSSLLAPQLLSATSLASQTAVQTVQENDAFAEYSLEYKPGQDGWVSWTSNGYKTWEVYPGALDPAPNSPAGRRTFSQEPMYLLLNLGITGERNIDWDKLNSMWDQFGSLTMRVDWIRIYQDPDESKDDSVSCDPVDYPTREYIYRHNDAYTKPNLTVWGNERNGYEQRAPSCSSFTMNQYPVDGAEDERTPLPVAPPIVNAGVDYYYPQGEASSAQPYIASAADDTAAQSSIVSPTDDEHATQNVYLTGRAESTMTDLERSPLSSDPHYVDPNYVGQYENMSQGGYTPVIGRAPSQSPGYYMTSAPSDTFHKGPGIESMSSLSRPAPVDPFSWMTSSDVRENDDDLHDPSKPLRGGGRSPTRAFCNIGTMIIVLLALLMLFAGYPILHHYTVEADEERQTALLTEGRQAKQPNVVDPSSFRWSSGRANVLIDPDTPKSAYEMASTYGPNKNKTMKLVFSDEFNTDGRSFYPGDDPFWEAVDLHYWGTNNYEWYDPEAITTRDGKLEIKLERHEEHNLNFRGGMLQSWNKFCFTGGLLIASIQLPGKNDVGGLWPAFWTMGNLGRAGYGASLEGTWPYSHNKCDVGTVINQTLYNGTDPWPRNNTIAGDVGFNKKHRTKSISFLTGQKLSACTCKGDDHPGPWNKTANQYVGRAAPEIDVFEAQVGSSNGQKKMTVSQSFQMAPFNYLYDISAPMPGGTSATDTINKSIAYSSYRNDFLLNSYTGEVRQQAMSGISDASQTAVQMDAPKDLENPNSFATYSLEIKPGENGYVSWTSDGRRSWELHPGALDPDPRTQLQHRTFPTEPMYIILNLGISANFGDVSWAELGQLWDEYGAFTMLVDWVRVYQDPDDPKFGNGQSVTCDPDDMPTKDYIERHKAAYTNANLTLWGEGGYNATWPRNRLYGGGSGCEHPGIKNPGDHVASTPYVIAPSVNPSQFTDSGKAFEITYPSGIIDPIY</sequence>
<keyword evidence="27" id="KW-1185">Reference proteome</keyword>
<proteinExistence type="inferred from homology"/>
<dbReference type="GO" id="GO:0005739">
    <property type="term" value="C:mitochondrion"/>
    <property type="evidence" value="ECO:0007669"/>
    <property type="project" value="UniProtKB-SubCell"/>
</dbReference>
<keyword evidence="10 23" id="KW-0227">DNA damage</keyword>
<keyword evidence="9 23" id="KW-0255">Endonuclease</keyword>
<accession>A0AAF0JA65</accession>
<dbReference type="InterPro" id="IPR023426">
    <property type="entry name" value="Flap_endonuc"/>
</dbReference>
<keyword evidence="20 23" id="KW-0539">Nucleus</keyword>
<evidence type="ECO:0000256" key="23">
    <source>
        <dbReference type="HAMAP-Rule" id="MF_03140"/>
    </source>
</evidence>
<dbReference type="Pfam" id="PF00752">
    <property type="entry name" value="XPG_N"/>
    <property type="match status" value="1"/>
</dbReference>
<comment type="function">
    <text evidence="23">Structure-specific nuclease with 5'-flap endonuclease and 5'-3' exonuclease activities involved in DNA replication and repair. During DNA replication, cleaves the 5'-overhanging flap structure that is generated by displacement synthesis when DNA polymerase encounters the 5'-end of a downstream Okazaki fragment. It enters the flap from the 5'-end and then tracks to cleave the flap base, leaving a nick for ligation. Also involved in the long patch base excision repair (LP-BER) pathway, by cleaving within the apurinic/apyrimidinic (AP) site-terminated flap. Acts as a genome stabilization factor that prevents flaps from equilibrating into structures that lead to duplications and deletions. Also possesses 5'-3' exonuclease activity on nicked or gapped double-stranded DNA, and exhibits RNase H activity. Also involved in replication and repair of rDNA and in repairing mitochondrial DNA.</text>
</comment>
<evidence type="ECO:0000256" key="22">
    <source>
        <dbReference type="ARBA" id="ARBA00034726"/>
    </source>
</evidence>
<dbReference type="InterPro" id="IPR013320">
    <property type="entry name" value="ConA-like_dom_sf"/>
</dbReference>
<dbReference type="GO" id="GO:0015926">
    <property type="term" value="F:glucosidase activity"/>
    <property type="evidence" value="ECO:0007669"/>
    <property type="project" value="TreeGrafter"/>
</dbReference>
<keyword evidence="16 23" id="KW-0496">Mitochondrion</keyword>
<keyword evidence="21" id="KW-0961">Cell wall biogenesis/degradation</keyword>
<evidence type="ECO:0000256" key="2">
    <source>
        <dbReference type="ARBA" id="ARBA00004606"/>
    </source>
</evidence>
<dbReference type="GO" id="GO:0005730">
    <property type="term" value="C:nucleolus"/>
    <property type="evidence" value="ECO:0007669"/>
    <property type="project" value="UniProtKB-SubCell"/>
</dbReference>
<protein>
    <recommendedName>
        <fullName evidence="23">Flap endonuclease 1</fullName>
        <shortName evidence="23">FEN-1</shortName>
        <ecNumber evidence="23">3.1.-.-</ecNumber>
    </recommendedName>
    <alternativeName>
        <fullName evidence="23">Flap structure-specific endonuclease 1</fullName>
    </alternativeName>
</protein>
<evidence type="ECO:0000256" key="17">
    <source>
        <dbReference type="ARBA" id="ARBA00023136"/>
    </source>
</evidence>
<evidence type="ECO:0000256" key="8">
    <source>
        <dbReference type="ARBA" id="ARBA00022723"/>
    </source>
</evidence>
<keyword evidence="7 23" id="KW-0540">Nuclease</keyword>
<dbReference type="InterPro" id="IPR029060">
    <property type="entry name" value="PIN-like_dom_sf"/>
</dbReference>
<dbReference type="PRINTS" id="PR00853">
    <property type="entry name" value="XPGRADSUPER"/>
</dbReference>
<evidence type="ECO:0000256" key="7">
    <source>
        <dbReference type="ARBA" id="ARBA00022722"/>
    </source>
</evidence>
<feature type="domain" description="GH16" evidence="25">
    <location>
        <begin position="603"/>
        <end position="1007"/>
    </location>
</feature>
<organism evidence="26 27">
    <name type="scientific">Malassezia cuniculi</name>
    <dbReference type="NCBI Taxonomy" id="948313"/>
    <lineage>
        <taxon>Eukaryota</taxon>
        <taxon>Fungi</taxon>
        <taxon>Dikarya</taxon>
        <taxon>Basidiomycota</taxon>
        <taxon>Ustilaginomycotina</taxon>
        <taxon>Malasseziomycetes</taxon>
        <taxon>Malasseziales</taxon>
        <taxon>Malasseziaceae</taxon>
        <taxon>Malassezia</taxon>
    </lineage>
</organism>
<feature type="region of interest" description="Disordered" evidence="24">
    <location>
        <begin position="1640"/>
        <end position="1687"/>
    </location>
</feature>
<evidence type="ECO:0000256" key="13">
    <source>
        <dbReference type="ARBA" id="ARBA00022842"/>
    </source>
</evidence>
<evidence type="ECO:0000256" key="18">
    <source>
        <dbReference type="ARBA" id="ARBA00023180"/>
    </source>
</evidence>
<keyword evidence="14" id="KW-0735">Signal-anchor</keyword>
<dbReference type="PANTHER" id="PTHR31361:SF1">
    <property type="entry name" value="BETA-GLUCAN SYNTHESIS-ASSOCIATED PROTEIN KRE6-RELATED"/>
    <property type="match status" value="1"/>
</dbReference>
<dbReference type="GO" id="GO:0000287">
    <property type="term" value="F:magnesium ion binding"/>
    <property type="evidence" value="ECO:0007669"/>
    <property type="project" value="UniProtKB-UniRule"/>
</dbReference>
<dbReference type="PANTHER" id="PTHR31361">
    <property type="entry name" value="BETA-GLUCAN SYNTHESIS-ASSOCIATED PROTEIN KRE6-RELATED"/>
    <property type="match status" value="1"/>
</dbReference>
<evidence type="ECO:0000256" key="24">
    <source>
        <dbReference type="SAM" id="MobiDB-lite"/>
    </source>
</evidence>
<evidence type="ECO:0000256" key="19">
    <source>
        <dbReference type="ARBA" id="ARBA00023204"/>
    </source>
</evidence>
<keyword evidence="4 23" id="KW-0597">Phosphoprotein</keyword>
<evidence type="ECO:0000256" key="20">
    <source>
        <dbReference type="ARBA" id="ARBA00023242"/>
    </source>
</evidence>
<dbReference type="FunFam" id="3.40.50.1010:FF:000003">
    <property type="entry name" value="Flap endonuclease 1"/>
    <property type="match status" value="1"/>
</dbReference>
<dbReference type="SUPFAM" id="SSF49899">
    <property type="entry name" value="Concanavalin A-like lectins/glucanases"/>
    <property type="match status" value="3"/>
</dbReference>
<dbReference type="GO" id="GO:0005789">
    <property type="term" value="C:endoplasmic reticulum membrane"/>
    <property type="evidence" value="ECO:0007669"/>
    <property type="project" value="TreeGrafter"/>
</dbReference>
<dbReference type="HAMAP" id="MF_00614">
    <property type="entry name" value="Fen"/>
    <property type="match status" value="1"/>
</dbReference>
<comment type="cofactor">
    <cofactor evidence="23">
        <name>Mg(2+)</name>
        <dbReference type="ChEBI" id="CHEBI:18420"/>
    </cofactor>
    <text evidence="23">Binds 2 magnesium ions per subunit. They probably participate in the reaction catalyzed by the enzyme. May bind an additional third magnesium ion after substrate binding.</text>
</comment>
<comment type="subcellular location">
    <subcellularLocation>
        <location evidence="2">Membrane</location>
        <topology evidence="2">Single-pass type II membrane protein</topology>
    </subcellularLocation>
    <subcellularLocation>
        <location evidence="1 23">Mitochondrion</location>
    </subcellularLocation>
    <subcellularLocation>
        <location evidence="23">Nucleus</location>
        <location evidence="23">Nucleolus</location>
    </subcellularLocation>
    <subcellularLocation>
        <location evidence="23">Nucleus</location>
        <location evidence="23">Nucleoplasm</location>
    </subcellularLocation>
    <text evidence="23">Resides mostly in the nucleoli and relocalizes to the nucleoplasm upon DNA damage.</text>
</comment>
<dbReference type="Gene3D" id="3.40.50.1010">
    <property type="entry name" value="5'-nuclease"/>
    <property type="match status" value="1"/>
</dbReference>